<comment type="caution">
    <text evidence="3">The sequence shown here is derived from an EMBL/GenBank/DDBJ whole genome shotgun (WGS) entry which is preliminary data.</text>
</comment>
<gene>
    <name evidence="3" type="ORF">M6B38_413555</name>
</gene>
<reference evidence="3" key="1">
    <citation type="journal article" date="2023" name="GigaByte">
        <title>Genome assembly of the bearded iris, Iris pallida Lam.</title>
        <authorList>
            <person name="Bruccoleri R.E."/>
            <person name="Oakeley E.J."/>
            <person name="Faust A.M.E."/>
            <person name="Altorfer M."/>
            <person name="Dessus-Babus S."/>
            <person name="Burckhardt D."/>
            <person name="Oertli M."/>
            <person name="Naumann U."/>
            <person name="Petersen F."/>
            <person name="Wong J."/>
        </authorList>
    </citation>
    <scope>NUCLEOTIDE SEQUENCE</scope>
    <source>
        <strain evidence="3">GSM-AAB239-AS_SAM_17_03QT</strain>
    </source>
</reference>
<dbReference type="EMBL" id="JANAVB010028000">
    <property type="protein sequence ID" value="KAJ6816925.1"/>
    <property type="molecule type" value="Genomic_DNA"/>
</dbReference>
<keyword evidence="1" id="KW-0175">Coiled coil</keyword>
<evidence type="ECO:0000256" key="2">
    <source>
        <dbReference type="SAM" id="MobiDB-lite"/>
    </source>
</evidence>
<evidence type="ECO:0000313" key="4">
    <source>
        <dbReference type="Proteomes" id="UP001140949"/>
    </source>
</evidence>
<dbReference type="PANTHER" id="PTHR31029:SF4">
    <property type="entry name" value="CYCLIN-DEPENDENT KINASE-LIKE PROTEIN"/>
    <property type="match status" value="1"/>
</dbReference>
<evidence type="ECO:0000256" key="1">
    <source>
        <dbReference type="SAM" id="Coils"/>
    </source>
</evidence>
<feature type="compositionally biased region" description="Low complexity" evidence="2">
    <location>
        <begin position="1"/>
        <end position="15"/>
    </location>
</feature>
<sequence>MASPSSFCSSTSNPLQSPPPPHHSPLFTPIPELEVEEEEGMIKASATAAEDTFPYKHQPTPLHLQPEKAAATTPTRGSFSVLCNKCRPSSRDKNSVVPVDSSSLKSPSSKFHSLLSSLTRGRSPKPAPNPTPSSAPSAPEAAASDDTTYWKTATVELSRKLIGATRKRDEALLEASRLKHSVSDLERKLAKLESYCLHLRTSLDSQLTSPTIPFPTDSFLVGVSSARAAVRALARSSRGDSPLAHVEASLSRVFYDDFERCCNELGGSSSVVDPAGRCEASRAAYEAVRGITWEGVLSKGTKHYSEGLSRFCDRKMSEVVAALGWARAWPESLLQAFFAAAKGVWMVRLLARCAHPAVPVMRVGGGAAFDAAYMEDVVVGEKVRRLTPVSVKMMVSPGFYVYSASGGGVGVVKCKVLCAYSNSVESQN</sequence>
<organism evidence="3 4">
    <name type="scientific">Iris pallida</name>
    <name type="common">Sweet iris</name>
    <dbReference type="NCBI Taxonomy" id="29817"/>
    <lineage>
        <taxon>Eukaryota</taxon>
        <taxon>Viridiplantae</taxon>
        <taxon>Streptophyta</taxon>
        <taxon>Embryophyta</taxon>
        <taxon>Tracheophyta</taxon>
        <taxon>Spermatophyta</taxon>
        <taxon>Magnoliopsida</taxon>
        <taxon>Liliopsida</taxon>
        <taxon>Asparagales</taxon>
        <taxon>Iridaceae</taxon>
        <taxon>Iridoideae</taxon>
        <taxon>Irideae</taxon>
        <taxon>Iris</taxon>
    </lineage>
</organism>
<keyword evidence="4" id="KW-1185">Reference proteome</keyword>
<feature type="coiled-coil region" evidence="1">
    <location>
        <begin position="168"/>
        <end position="195"/>
    </location>
</feature>
<accession>A0AAX6FLQ8</accession>
<dbReference type="PANTHER" id="PTHR31029">
    <property type="entry name" value="CYCLIN-DEPENDENT KINASE-LIKE PROTEIN"/>
    <property type="match status" value="1"/>
</dbReference>
<name>A0AAX6FLQ8_IRIPA</name>
<feature type="compositionally biased region" description="Low complexity" evidence="2">
    <location>
        <begin position="101"/>
        <end position="118"/>
    </location>
</feature>
<feature type="compositionally biased region" description="Low complexity" evidence="2">
    <location>
        <begin position="134"/>
        <end position="144"/>
    </location>
</feature>
<dbReference type="Proteomes" id="UP001140949">
    <property type="component" value="Unassembled WGS sequence"/>
</dbReference>
<dbReference type="AlphaFoldDB" id="A0AAX6FLQ8"/>
<protein>
    <submittedName>
        <fullName evidence="3">IRK-interacting protein</fullName>
    </submittedName>
</protein>
<reference evidence="3" key="2">
    <citation type="submission" date="2023-04" db="EMBL/GenBank/DDBJ databases">
        <authorList>
            <person name="Bruccoleri R.E."/>
            <person name="Oakeley E.J."/>
            <person name="Faust A.-M."/>
            <person name="Dessus-Babus S."/>
            <person name="Altorfer M."/>
            <person name="Burckhardt D."/>
            <person name="Oertli M."/>
            <person name="Naumann U."/>
            <person name="Petersen F."/>
            <person name="Wong J."/>
        </authorList>
    </citation>
    <scope>NUCLEOTIDE SEQUENCE</scope>
    <source>
        <strain evidence="3">GSM-AAB239-AS_SAM_17_03QT</strain>
        <tissue evidence="3">Leaf</tissue>
    </source>
</reference>
<feature type="region of interest" description="Disordered" evidence="2">
    <location>
        <begin position="1"/>
        <end position="146"/>
    </location>
</feature>
<proteinExistence type="predicted"/>
<dbReference type="InterPro" id="IPR042316">
    <property type="entry name" value="IRKI-like"/>
</dbReference>
<evidence type="ECO:0000313" key="3">
    <source>
        <dbReference type="EMBL" id="KAJ6816925.1"/>
    </source>
</evidence>